<proteinExistence type="predicted"/>
<reference evidence="2" key="1">
    <citation type="submission" date="2020-10" db="EMBL/GenBank/DDBJ databases">
        <title>Genome Sequence of Monilinia vaccinii-corymbosi Sheds Light on Mummy Berry Disease Infection of Blueberry and Mating Type.</title>
        <authorList>
            <person name="Yow A.G."/>
            <person name="Zhang Y."/>
            <person name="Bansal K."/>
            <person name="Eacker S.M."/>
            <person name="Sullivan S."/>
            <person name="Liachko I."/>
            <person name="Cubeta M.A."/>
            <person name="Rollins J.A."/>
            <person name="Ashrafi H."/>
        </authorList>
    </citation>
    <scope>NUCLEOTIDE SEQUENCE</scope>
    <source>
        <strain evidence="2">RL-1</strain>
    </source>
</reference>
<dbReference type="InterPro" id="IPR031359">
    <property type="entry name" value="NACHT_N"/>
</dbReference>
<organism evidence="2 3">
    <name type="scientific">Monilinia vaccinii-corymbosi</name>
    <dbReference type="NCBI Taxonomy" id="61207"/>
    <lineage>
        <taxon>Eukaryota</taxon>
        <taxon>Fungi</taxon>
        <taxon>Dikarya</taxon>
        <taxon>Ascomycota</taxon>
        <taxon>Pezizomycotina</taxon>
        <taxon>Leotiomycetes</taxon>
        <taxon>Helotiales</taxon>
        <taxon>Sclerotiniaceae</taxon>
        <taxon>Monilinia</taxon>
    </lineage>
</organism>
<dbReference type="Pfam" id="PF17100">
    <property type="entry name" value="NACHT_N"/>
    <property type="match status" value="1"/>
</dbReference>
<dbReference type="AlphaFoldDB" id="A0A8A3NZI7"/>
<sequence>LILNHSEEQEAALNGLQKVTEIVQQFSSFSWDYLNIPREKSEKQLKESIVKLYWKILRYEATAIFNFNRNTISRYAASIIRKDGWKKQLKDIEYYRNNFMTDLQLNDSQTQKLFESHLRKLIQGPDRTYDKNLEIIEWVSVIPYISRHYTARQLLAQYPHAGEWIIKKYTRWLRCDGAPALWLRETIGTGKTSIV</sequence>
<accession>A0A8A3NZI7</accession>
<dbReference type="Proteomes" id="UP000672032">
    <property type="component" value="Chromosome 1"/>
</dbReference>
<dbReference type="EMBL" id="CP063405">
    <property type="protein sequence ID" value="QSZ28864.1"/>
    <property type="molecule type" value="Genomic_DNA"/>
</dbReference>
<feature type="non-terminal residue" evidence="2">
    <location>
        <position position="1"/>
    </location>
</feature>
<protein>
    <recommendedName>
        <fullName evidence="1">NWD NACHT-NTPase N-terminal domain-containing protein</fullName>
    </recommendedName>
</protein>
<keyword evidence="3" id="KW-1185">Reference proteome</keyword>
<name>A0A8A3NZI7_9HELO</name>
<gene>
    <name evidence="2" type="ORF">DSL72_003369</name>
</gene>
<evidence type="ECO:0000313" key="3">
    <source>
        <dbReference type="Proteomes" id="UP000672032"/>
    </source>
</evidence>
<evidence type="ECO:0000313" key="2">
    <source>
        <dbReference type="EMBL" id="QSZ28864.1"/>
    </source>
</evidence>
<feature type="domain" description="NWD NACHT-NTPase N-terminal" evidence="1">
    <location>
        <begin position="2"/>
        <end position="102"/>
    </location>
</feature>
<evidence type="ECO:0000259" key="1">
    <source>
        <dbReference type="Pfam" id="PF17100"/>
    </source>
</evidence>
<dbReference type="OrthoDB" id="7464126at2759"/>